<dbReference type="STRING" id="45351.A7SJI5"/>
<keyword evidence="4" id="KW-0698">rRNA processing</keyword>
<dbReference type="InterPro" id="IPR013520">
    <property type="entry name" value="Ribonucl_H"/>
</dbReference>
<dbReference type="PANTHER" id="PTHR12801">
    <property type="entry name" value="RNA EXONUCLEASE REXO1 / RECO3 FAMILY MEMBER-RELATED"/>
    <property type="match status" value="1"/>
</dbReference>
<feature type="non-terminal residue" evidence="11">
    <location>
        <position position="1"/>
    </location>
</feature>
<dbReference type="OrthoDB" id="16516at2759"/>
<dbReference type="CDD" id="cd06144">
    <property type="entry name" value="REX4_like"/>
    <property type="match status" value="1"/>
</dbReference>
<evidence type="ECO:0000313" key="11">
    <source>
        <dbReference type="EMBL" id="EDO36107.1"/>
    </source>
</evidence>
<evidence type="ECO:0000256" key="9">
    <source>
        <dbReference type="ARBA" id="ARBA00025599"/>
    </source>
</evidence>
<comment type="subcellular location">
    <subcellularLocation>
        <location evidence="1">Nucleus</location>
    </subcellularLocation>
</comment>
<dbReference type="Proteomes" id="UP000001593">
    <property type="component" value="Unassembled WGS sequence"/>
</dbReference>
<evidence type="ECO:0000256" key="4">
    <source>
        <dbReference type="ARBA" id="ARBA00022552"/>
    </source>
</evidence>
<feature type="domain" description="Exonuclease" evidence="10">
    <location>
        <begin position="4"/>
        <end position="167"/>
    </location>
</feature>
<feature type="non-terminal residue" evidence="11">
    <location>
        <position position="167"/>
    </location>
</feature>
<dbReference type="GO" id="GO:0008408">
    <property type="term" value="F:3'-5' exonuclease activity"/>
    <property type="evidence" value="ECO:0007669"/>
    <property type="project" value="InterPro"/>
</dbReference>
<dbReference type="InterPro" id="IPR036397">
    <property type="entry name" value="RNaseH_sf"/>
</dbReference>
<evidence type="ECO:0000313" key="12">
    <source>
        <dbReference type="Proteomes" id="UP000001593"/>
    </source>
</evidence>
<dbReference type="GO" id="GO:0006364">
    <property type="term" value="P:rRNA processing"/>
    <property type="evidence" value="ECO:0007669"/>
    <property type="project" value="UniProtKB-KW"/>
</dbReference>
<evidence type="ECO:0000256" key="5">
    <source>
        <dbReference type="ARBA" id="ARBA00022722"/>
    </source>
</evidence>
<dbReference type="Gene3D" id="3.30.420.10">
    <property type="entry name" value="Ribonuclease H-like superfamily/Ribonuclease H"/>
    <property type="match status" value="1"/>
</dbReference>
<evidence type="ECO:0000256" key="7">
    <source>
        <dbReference type="ARBA" id="ARBA00022839"/>
    </source>
</evidence>
<sequence length="167" mass="19219">EVRSPVALDCEMVGVGEEMKSALARCSIVNYDGKVIYDVYVKPDEPITDFRTRWSGIRPVHMDRAISLRKARRQAKRLLKNRVLVGHALQFDLHVLKLNHPELLIRDTSKFIPLRINAGFHKDVTPSLKKLSSRLVSSDIQIDEHCSVEDARAAMQLYRSCEHEWEQ</sequence>
<comment type="similarity">
    <text evidence="2">Belongs to the REXO4 family.</text>
</comment>
<evidence type="ECO:0000259" key="10">
    <source>
        <dbReference type="SMART" id="SM00479"/>
    </source>
</evidence>
<comment type="function">
    <text evidence="9">Exoribonuclease involved in ribosome biosynthesis. Involved in the processing of ITS1, the internal transcribed spacer localized between the 18S and 5.8S rRNAs.</text>
</comment>
<keyword evidence="6" id="KW-0378">Hydrolase</keyword>
<dbReference type="FunCoup" id="A7SJI5">
    <property type="interactions" value="537"/>
</dbReference>
<dbReference type="SMART" id="SM00479">
    <property type="entry name" value="EXOIII"/>
    <property type="match status" value="1"/>
</dbReference>
<keyword evidence="8" id="KW-0539">Nucleus</keyword>
<dbReference type="EMBL" id="DS469678">
    <property type="protein sequence ID" value="EDO36107.1"/>
    <property type="molecule type" value="Genomic_DNA"/>
</dbReference>
<dbReference type="InterPro" id="IPR047021">
    <property type="entry name" value="REXO1/3/4-like"/>
</dbReference>
<dbReference type="AlphaFoldDB" id="A7SJI5"/>
<dbReference type="OMA" id="LFRSCEH"/>
<evidence type="ECO:0000256" key="1">
    <source>
        <dbReference type="ARBA" id="ARBA00004123"/>
    </source>
</evidence>
<dbReference type="InterPro" id="IPR012337">
    <property type="entry name" value="RNaseH-like_sf"/>
</dbReference>
<evidence type="ECO:0000256" key="3">
    <source>
        <dbReference type="ARBA" id="ARBA00016937"/>
    </source>
</evidence>
<reference evidence="11 12" key="1">
    <citation type="journal article" date="2007" name="Science">
        <title>Sea anemone genome reveals ancestral eumetazoan gene repertoire and genomic organization.</title>
        <authorList>
            <person name="Putnam N.H."/>
            <person name="Srivastava M."/>
            <person name="Hellsten U."/>
            <person name="Dirks B."/>
            <person name="Chapman J."/>
            <person name="Salamov A."/>
            <person name="Terry A."/>
            <person name="Shapiro H."/>
            <person name="Lindquist E."/>
            <person name="Kapitonov V.V."/>
            <person name="Jurka J."/>
            <person name="Genikhovich G."/>
            <person name="Grigoriev I.V."/>
            <person name="Lucas S.M."/>
            <person name="Steele R.E."/>
            <person name="Finnerty J.R."/>
            <person name="Technau U."/>
            <person name="Martindale M.Q."/>
            <person name="Rokhsar D.S."/>
        </authorList>
    </citation>
    <scope>NUCLEOTIDE SEQUENCE [LARGE SCALE GENOMIC DNA]</scope>
    <source>
        <strain evidence="12">CH2 X CH6</strain>
    </source>
</reference>
<dbReference type="PhylomeDB" id="A7SJI5"/>
<organism evidence="11 12">
    <name type="scientific">Nematostella vectensis</name>
    <name type="common">Starlet sea anemone</name>
    <dbReference type="NCBI Taxonomy" id="45351"/>
    <lineage>
        <taxon>Eukaryota</taxon>
        <taxon>Metazoa</taxon>
        <taxon>Cnidaria</taxon>
        <taxon>Anthozoa</taxon>
        <taxon>Hexacorallia</taxon>
        <taxon>Actiniaria</taxon>
        <taxon>Edwardsiidae</taxon>
        <taxon>Nematostella</taxon>
    </lineage>
</organism>
<dbReference type="InParanoid" id="A7SJI5"/>
<keyword evidence="12" id="KW-1185">Reference proteome</keyword>
<dbReference type="GO" id="GO:0006396">
    <property type="term" value="P:RNA processing"/>
    <property type="evidence" value="ECO:0000318"/>
    <property type="project" value="GO_Central"/>
</dbReference>
<dbReference type="InterPro" id="IPR037431">
    <property type="entry name" value="REX4_DEDDh_dom"/>
</dbReference>
<dbReference type="GO" id="GO:0004527">
    <property type="term" value="F:exonuclease activity"/>
    <property type="evidence" value="ECO:0000318"/>
    <property type="project" value="GO_Central"/>
</dbReference>
<dbReference type="PANTHER" id="PTHR12801:SF45">
    <property type="entry name" value="RNA EXONUCLEASE 4"/>
    <property type="match status" value="1"/>
</dbReference>
<dbReference type="KEGG" id="nve:5507529"/>
<dbReference type="HOGENOM" id="CLU_022453_3_1_1"/>
<evidence type="ECO:0000256" key="2">
    <source>
        <dbReference type="ARBA" id="ARBA00010489"/>
    </source>
</evidence>
<dbReference type="GO" id="GO:0003676">
    <property type="term" value="F:nucleic acid binding"/>
    <property type="evidence" value="ECO:0007669"/>
    <property type="project" value="InterPro"/>
</dbReference>
<keyword evidence="7" id="KW-0269">Exonuclease</keyword>
<accession>A7SJI5</accession>
<dbReference type="FunFam" id="3.30.420.10:FF:000007">
    <property type="entry name" value="Interferon-stimulated exonuclease gene 20"/>
    <property type="match status" value="1"/>
</dbReference>
<dbReference type="GO" id="GO:0005634">
    <property type="term" value="C:nucleus"/>
    <property type="evidence" value="ECO:0000318"/>
    <property type="project" value="GO_Central"/>
</dbReference>
<dbReference type="eggNOG" id="KOG2249">
    <property type="taxonomic scope" value="Eukaryota"/>
</dbReference>
<dbReference type="Pfam" id="PF00929">
    <property type="entry name" value="RNase_T"/>
    <property type="match status" value="1"/>
</dbReference>
<protein>
    <recommendedName>
        <fullName evidence="3">RNA exonuclease 4</fullName>
    </recommendedName>
</protein>
<name>A7SJI5_NEMVE</name>
<gene>
    <name evidence="11" type="ORF">NEMVEDRAFT_v1g56219</name>
</gene>
<dbReference type="SUPFAM" id="SSF53098">
    <property type="entry name" value="Ribonuclease H-like"/>
    <property type="match status" value="1"/>
</dbReference>
<evidence type="ECO:0000256" key="8">
    <source>
        <dbReference type="ARBA" id="ARBA00023242"/>
    </source>
</evidence>
<keyword evidence="5" id="KW-0540">Nuclease</keyword>
<proteinExistence type="inferred from homology"/>
<evidence type="ECO:0000256" key="6">
    <source>
        <dbReference type="ARBA" id="ARBA00022801"/>
    </source>
</evidence>